<feature type="region of interest" description="Disordered" evidence="1">
    <location>
        <begin position="77"/>
        <end position="202"/>
    </location>
</feature>
<name>A0A401G7K6_9APHY</name>
<dbReference type="OrthoDB" id="164902at2759"/>
<protein>
    <submittedName>
        <fullName evidence="2">Uncharacterized protein</fullName>
    </submittedName>
</protein>
<feature type="compositionally biased region" description="Acidic residues" evidence="1">
    <location>
        <begin position="180"/>
        <end position="191"/>
    </location>
</feature>
<dbReference type="GeneID" id="38775069"/>
<dbReference type="STRING" id="139825.A0A401G7K6"/>
<reference evidence="2 3" key="1">
    <citation type="journal article" date="2018" name="Sci. Rep.">
        <title>Genome sequence of the cauliflower mushroom Sparassis crispa (Hanabiratake) and its association with beneficial usage.</title>
        <authorList>
            <person name="Kiyama R."/>
            <person name="Furutani Y."/>
            <person name="Kawaguchi K."/>
            <person name="Nakanishi T."/>
        </authorList>
    </citation>
    <scope>NUCLEOTIDE SEQUENCE [LARGE SCALE GENOMIC DNA]</scope>
</reference>
<evidence type="ECO:0000313" key="2">
    <source>
        <dbReference type="EMBL" id="GBE78152.1"/>
    </source>
</evidence>
<comment type="caution">
    <text evidence="2">The sequence shown here is derived from an EMBL/GenBank/DDBJ whole genome shotgun (WGS) entry which is preliminary data.</text>
</comment>
<accession>A0A401G7K6</accession>
<proteinExistence type="predicted"/>
<feature type="compositionally biased region" description="Polar residues" evidence="1">
    <location>
        <begin position="92"/>
        <end position="127"/>
    </location>
</feature>
<organism evidence="2 3">
    <name type="scientific">Sparassis crispa</name>
    <dbReference type="NCBI Taxonomy" id="139825"/>
    <lineage>
        <taxon>Eukaryota</taxon>
        <taxon>Fungi</taxon>
        <taxon>Dikarya</taxon>
        <taxon>Basidiomycota</taxon>
        <taxon>Agaricomycotina</taxon>
        <taxon>Agaricomycetes</taxon>
        <taxon>Polyporales</taxon>
        <taxon>Sparassidaceae</taxon>
        <taxon>Sparassis</taxon>
    </lineage>
</organism>
<dbReference type="Proteomes" id="UP000287166">
    <property type="component" value="Unassembled WGS sequence"/>
</dbReference>
<dbReference type="AlphaFoldDB" id="A0A401G7K6"/>
<dbReference type="InParanoid" id="A0A401G7K6"/>
<evidence type="ECO:0000256" key="1">
    <source>
        <dbReference type="SAM" id="MobiDB-lite"/>
    </source>
</evidence>
<feature type="region of interest" description="Disordered" evidence="1">
    <location>
        <begin position="22"/>
        <end position="42"/>
    </location>
</feature>
<gene>
    <name evidence="2" type="ORF">SCP_0110350</name>
</gene>
<dbReference type="EMBL" id="BFAD01000001">
    <property type="protein sequence ID" value="GBE78152.1"/>
    <property type="molecule type" value="Genomic_DNA"/>
</dbReference>
<keyword evidence="3" id="KW-1185">Reference proteome</keyword>
<sequence>MTSDDYFDDNLDSAFIQAADDAEAAQAAPSSKFGGATPSRQPVREIIELDDSDGFPSFDVNDLDLAHFDEICEKYQSGGLSVSRPGPGDSNAPFNRATSKGTVQTTLFGDILQQDNASSKPHSSNSVRPARRTESSSHHPFGGRSKKTKQWDHTAFAKTGWKKPKPKKDNGKGNSRSFAEENEHEEEDVEFEQFPAPVVSVG</sequence>
<dbReference type="RefSeq" id="XP_027609065.1">
    <property type="nucleotide sequence ID" value="XM_027753264.1"/>
</dbReference>
<evidence type="ECO:0000313" key="3">
    <source>
        <dbReference type="Proteomes" id="UP000287166"/>
    </source>
</evidence>